<gene>
    <name evidence="1" type="ORF">HHK36_000043</name>
</gene>
<name>A0A834ZQZ0_TETSI</name>
<protein>
    <submittedName>
        <fullName evidence="1">Uncharacterized protein</fullName>
    </submittedName>
</protein>
<dbReference type="OrthoDB" id="361580at2759"/>
<keyword evidence="2" id="KW-1185">Reference proteome</keyword>
<accession>A0A834ZQZ0</accession>
<dbReference type="AlphaFoldDB" id="A0A834ZQZ0"/>
<sequence length="164" mass="19141">MGLIMFQLQMPSSEYLGNHGRYHGPLKPFCYARLDCFFLVRWMLDSSIPGPHGKFQQGIFDIRRPKPIQRPLKDVAKSLAGIAIFHRCLARFCPLPSDWFKFRLKGRWEIDVGLGCLMFPLVNWLSQVSLDILPFLPSLHLSLHQVLSSQLWHVTHLQWPCTRW</sequence>
<proteinExistence type="predicted"/>
<evidence type="ECO:0000313" key="1">
    <source>
        <dbReference type="EMBL" id="KAF8412089.1"/>
    </source>
</evidence>
<organism evidence="1 2">
    <name type="scientific">Tetracentron sinense</name>
    <name type="common">Spur-leaf</name>
    <dbReference type="NCBI Taxonomy" id="13715"/>
    <lineage>
        <taxon>Eukaryota</taxon>
        <taxon>Viridiplantae</taxon>
        <taxon>Streptophyta</taxon>
        <taxon>Embryophyta</taxon>
        <taxon>Tracheophyta</taxon>
        <taxon>Spermatophyta</taxon>
        <taxon>Magnoliopsida</taxon>
        <taxon>Trochodendrales</taxon>
        <taxon>Trochodendraceae</taxon>
        <taxon>Tetracentron</taxon>
    </lineage>
</organism>
<comment type="caution">
    <text evidence="1">The sequence shown here is derived from an EMBL/GenBank/DDBJ whole genome shotgun (WGS) entry which is preliminary data.</text>
</comment>
<reference evidence="1 2" key="1">
    <citation type="submission" date="2020-04" db="EMBL/GenBank/DDBJ databases">
        <title>Plant Genome Project.</title>
        <authorList>
            <person name="Zhang R.-G."/>
        </authorList>
    </citation>
    <scope>NUCLEOTIDE SEQUENCE [LARGE SCALE GENOMIC DNA]</scope>
    <source>
        <strain evidence="1">YNK0</strain>
        <tissue evidence="1">Leaf</tissue>
    </source>
</reference>
<evidence type="ECO:0000313" key="2">
    <source>
        <dbReference type="Proteomes" id="UP000655225"/>
    </source>
</evidence>
<dbReference type="EMBL" id="JABCRI010000001">
    <property type="protein sequence ID" value="KAF8412089.1"/>
    <property type="molecule type" value="Genomic_DNA"/>
</dbReference>
<dbReference type="Proteomes" id="UP000655225">
    <property type="component" value="Unassembled WGS sequence"/>
</dbReference>